<name>A0ACC2D6X5_DIPCM</name>
<evidence type="ECO:0000313" key="1">
    <source>
        <dbReference type="EMBL" id="KAJ7549963.1"/>
    </source>
</evidence>
<gene>
    <name evidence="1" type="ORF">O6H91_07G076300</name>
</gene>
<proteinExistence type="predicted"/>
<organism evidence="1 2">
    <name type="scientific">Diphasiastrum complanatum</name>
    <name type="common">Issler's clubmoss</name>
    <name type="synonym">Lycopodium complanatum</name>
    <dbReference type="NCBI Taxonomy" id="34168"/>
    <lineage>
        <taxon>Eukaryota</taxon>
        <taxon>Viridiplantae</taxon>
        <taxon>Streptophyta</taxon>
        <taxon>Embryophyta</taxon>
        <taxon>Tracheophyta</taxon>
        <taxon>Lycopodiopsida</taxon>
        <taxon>Lycopodiales</taxon>
        <taxon>Lycopodiaceae</taxon>
        <taxon>Lycopodioideae</taxon>
        <taxon>Diphasiastrum</taxon>
    </lineage>
</organism>
<protein>
    <submittedName>
        <fullName evidence="1">Uncharacterized protein</fullName>
    </submittedName>
</protein>
<evidence type="ECO:0000313" key="2">
    <source>
        <dbReference type="Proteomes" id="UP001162992"/>
    </source>
</evidence>
<reference evidence="2" key="1">
    <citation type="journal article" date="2024" name="Proc. Natl. Acad. Sci. U.S.A.">
        <title>Extraordinary preservation of gene collinearity over three hundred million years revealed in homosporous lycophytes.</title>
        <authorList>
            <person name="Li C."/>
            <person name="Wickell D."/>
            <person name="Kuo L.Y."/>
            <person name="Chen X."/>
            <person name="Nie B."/>
            <person name="Liao X."/>
            <person name="Peng D."/>
            <person name="Ji J."/>
            <person name="Jenkins J."/>
            <person name="Williams M."/>
            <person name="Shu S."/>
            <person name="Plott C."/>
            <person name="Barry K."/>
            <person name="Rajasekar S."/>
            <person name="Grimwood J."/>
            <person name="Han X."/>
            <person name="Sun S."/>
            <person name="Hou Z."/>
            <person name="He W."/>
            <person name="Dai G."/>
            <person name="Sun C."/>
            <person name="Schmutz J."/>
            <person name="Leebens-Mack J.H."/>
            <person name="Li F.W."/>
            <person name="Wang L."/>
        </authorList>
    </citation>
    <scope>NUCLEOTIDE SEQUENCE [LARGE SCALE GENOMIC DNA]</scope>
    <source>
        <strain evidence="2">cv. PW_Plant_1</strain>
    </source>
</reference>
<comment type="caution">
    <text evidence="1">The sequence shown here is derived from an EMBL/GenBank/DDBJ whole genome shotgun (WGS) entry which is preliminary data.</text>
</comment>
<dbReference type="EMBL" id="CM055098">
    <property type="protein sequence ID" value="KAJ7549963.1"/>
    <property type="molecule type" value="Genomic_DNA"/>
</dbReference>
<keyword evidence="2" id="KW-1185">Reference proteome</keyword>
<sequence>MSAHESVKKGQPGRLDNRNRETELSNSNGENAWPSKVPMHQPEEEKMVDPGLALQAFPLKEDAAKTERGLETGGSDSPLHSYTKQVLDYRGRPASKSTVGGSKSSIFILGMQFASTLAYAGTVTNLVLYLTDKLHESNASAASNVNNWSGAVYLCSLIGAFFGDAYWGRYLTSVIFLFIYLTGMILSTVSVSLPSLRPPDCTSGSATCQRASTKQAGFFFFSIYVQALGCGAFQPCNTAFGADQFDEDDPKEVIQKSKYFSWLYLSSSAGALIGNSVIVYLEEHQGYKLGFSISTAALGLSLLLYIAGTPLYRYEKLGDNPFTRVFQVPIAAIRKNRVQVPQDVSLLYQAEEKQNRVLPHTSQFRFLDKAATITNNEERNPWQLCTVTQVEEVKCLIRLMPIWATGIFFSTTYNQILTLFVEQGSAMDTHMGNFTIPASSLNCIETLAVCLCGLAYETLLVPVLRRITGNPRGITMLQRQGVGLVLSVLAVVIAAIVEIKRLQIIKHHGLENDTTTTVPMSVFWLTPPFMLIGASEVFTFIGQYEFFYDQAPDALRGLGSGLELSCFAMGSFLSSGLVSAVTSITKRGNNPGWISDNLNNGHLDYFYWLLVVLGILNFLLYLISARWYKYRTIEGVTAYEKLTDFS</sequence>
<accession>A0ACC2D6X5</accession>
<dbReference type="Proteomes" id="UP001162992">
    <property type="component" value="Chromosome 7"/>
</dbReference>